<evidence type="ECO:0000313" key="5">
    <source>
        <dbReference type="EMBL" id="KAK4265455.1"/>
    </source>
</evidence>
<dbReference type="InterPro" id="IPR002213">
    <property type="entry name" value="UDP_glucos_trans"/>
</dbReference>
<dbReference type="AlphaFoldDB" id="A0AAE1J826"/>
<name>A0AAE1J826_9FABA</name>
<keyword evidence="2 3" id="KW-0808">Transferase</keyword>
<organism evidence="5 6">
    <name type="scientific">Acacia crassicarpa</name>
    <name type="common">northern wattle</name>
    <dbReference type="NCBI Taxonomy" id="499986"/>
    <lineage>
        <taxon>Eukaryota</taxon>
        <taxon>Viridiplantae</taxon>
        <taxon>Streptophyta</taxon>
        <taxon>Embryophyta</taxon>
        <taxon>Tracheophyta</taxon>
        <taxon>Spermatophyta</taxon>
        <taxon>Magnoliopsida</taxon>
        <taxon>eudicotyledons</taxon>
        <taxon>Gunneridae</taxon>
        <taxon>Pentapetalae</taxon>
        <taxon>rosids</taxon>
        <taxon>fabids</taxon>
        <taxon>Fabales</taxon>
        <taxon>Fabaceae</taxon>
        <taxon>Caesalpinioideae</taxon>
        <taxon>mimosoid clade</taxon>
        <taxon>Acacieae</taxon>
        <taxon>Acacia</taxon>
    </lineage>
</organism>
<protein>
    <recommendedName>
        <fullName evidence="4">Glycosyltransferase</fullName>
        <ecNumber evidence="4">2.4.1.-</ecNumber>
    </recommendedName>
</protein>
<gene>
    <name evidence="5" type="ORF">QN277_026507</name>
</gene>
<evidence type="ECO:0000256" key="4">
    <source>
        <dbReference type="RuleBase" id="RU362057"/>
    </source>
</evidence>
<evidence type="ECO:0000256" key="3">
    <source>
        <dbReference type="RuleBase" id="RU003718"/>
    </source>
</evidence>
<dbReference type="CDD" id="cd03784">
    <property type="entry name" value="GT1_Gtf-like"/>
    <property type="match status" value="1"/>
</dbReference>
<accession>A0AAE1J826</accession>
<reference evidence="5" key="1">
    <citation type="submission" date="2023-10" db="EMBL/GenBank/DDBJ databases">
        <title>Chromosome-level genome of the transformable northern wattle, Acacia crassicarpa.</title>
        <authorList>
            <person name="Massaro I."/>
            <person name="Sinha N.R."/>
            <person name="Poethig S."/>
            <person name="Leichty A.R."/>
        </authorList>
    </citation>
    <scope>NUCLEOTIDE SEQUENCE</scope>
    <source>
        <strain evidence="5">Acra3RX</strain>
        <tissue evidence="5">Leaf</tissue>
    </source>
</reference>
<dbReference type="PANTHER" id="PTHR48045">
    <property type="entry name" value="UDP-GLYCOSYLTRANSFERASE 72B1"/>
    <property type="match status" value="1"/>
</dbReference>
<evidence type="ECO:0000256" key="1">
    <source>
        <dbReference type="ARBA" id="ARBA00009995"/>
    </source>
</evidence>
<dbReference type="FunFam" id="3.40.50.2000:FF:000060">
    <property type="entry name" value="Glycosyltransferase"/>
    <property type="match status" value="1"/>
</dbReference>
<comment type="similarity">
    <text evidence="1 3">Belongs to the UDP-glycosyltransferase family.</text>
</comment>
<dbReference type="GO" id="GO:0008194">
    <property type="term" value="F:UDP-glycosyltransferase activity"/>
    <property type="evidence" value="ECO:0007669"/>
    <property type="project" value="InterPro"/>
</dbReference>
<dbReference type="EMBL" id="JAWXYG010000008">
    <property type="protein sequence ID" value="KAK4265455.1"/>
    <property type="molecule type" value="Genomic_DNA"/>
</dbReference>
<keyword evidence="6" id="KW-1185">Reference proteome</keyword>
<dbReference type="InterPro" id="IPR035595">
    <property type="entry name" value="UDP_glycos_trans_CS"/>
</dbReference>
<proteinExistence type="inferred from homology"/>
<dbReference type="Pfam" id="PF00201">
    <property type="entry name" value="UDPGT"/>
    <property type="match status" value="1"/>
</dbReference>
<keyword evidence="3" id="KW-0328">Glycosyltransferase</keyword>
<comment type="caution">
    <text evidence="5">The sequence shown here is derived from an EMBL/GenBank/DDBJ whole genome shotgun (WGS) entry which is preliminary data.</text>
</comment>
<sequence length="450" mass="49892">MKAASETQHVAVLAFPFGTHSVPLLNIIQRITSNSPQVIFSFFSTATNIAGIDASIFLNLPNVKPYNVDDGLPADYVPSGHPLERIHFFIRAMPENYRRSMELAVAERGRKITCIVTDAFLWFGAEMAEQMRAKWVPIWMAGPHSLLTHVVTDLLRQKFPCDDDACREQSLSFLLNLSSVKVKDLPEGILREIDEPFAVMIHKAGQMLPKATAVAINSYDTILHPIVNDLKSKFRMLLNIGPLALTTPQPVIPDKQGCLQWLDKQKTASVVYIGFGSVILPPPHELSALAQALEEGKFLFIWSFRGNAEKQLPEGFLKRTEEQGIVVPWAPQLDILKHESIAAFMTHCGWNSIMESIVGGVPMICRPFFGDQRLNTLMLEGEWGVAMAVENGVITKNEIKRVLESSLSGEKGKIMRSNIGSLRQSALEAVDEACGSSAQNFRTLIELVTA</sequence>
<dbReference type="PROSITE" id="PS00375">
    <property type="entry name" value="UDPGT"/>
    <property type="match status" value="1"/>
</dbReference>
<dbReference type="PANTHER" id="PTHR48045:SF34">
    <property type="entry name" value="ISOFLAVONE 7-O-GLUCOSYLTRANSFERASE 1-LIKE"/>
    <property type="match status" value="1"/>
</dbReference>
<dbReference type="Proteomes" id="UP001293593">
    <property type="component" value="Unassembled WGS sequence"/>
</dbReference>
<evidence type="ECO:0000313" key="6">
    <source>
        <dbReference type="Proteomes" id="UP001293593"/>
    </source>
</evidence>
<evidence type="ECO:0000256" key="2">
    <source>
        <dbReference type="ARBA" id="ARBA00022679"/>
    </source>
</evidence>
<dbReference type="EC" id="2.4.1.-" evidence="4"/>
<dbReference type="SUPFAM" id="SSF53756">
    <property type="entry name" value="UDP-Glycosyltransferase/glycogen phosphorylase"/>
    <property type="match status" value="1"/>
</dbReference>
<dbReference type="Gene3D" id="3.40.50.2000">
    <property type="entry name" value="Glycogen Phosphorylase B"/>
    <property type="match status" value="2"/>
</dbReference>